<sequence length="81" mass="9005">MADVSTEGVEISQLSCRPLEEVKSATYEERASALKAAEELQREDEDGKEYDAVYIGERSGLSGGRRSFRREHKSDDGDAHV</sequence>
<proteinExistence type="predicted"/>
<dbReference type="STRING" id="981085.W9RV39"/>
<gene>
    <name evidence="2" type="ORF">L484_024160</name>
</gene>
<reference evidence="3" key="1">
    <citation type="submission" date="2013-01" db="EMBL/GenBank/DDBJ databases">
        <title>Draft Genome Sequence of a Mulberry Tree, Morus notabilis C.K. Schneid.</title>
        <authorList>
            <person name="He N."/>
            <person name="Zhao S."/>
        </authorList>
    </citation>
    <scope>NUCLEOTIDE SEQUENCE</scope>
</reference>
<dbReference type="EMBL" id="KE345262">
    <property type="protein sequence ID" value="EXB97299.1"/>
    <property type="molecule type" value="Genomic_DNA"/>
</dbReference>
<feature type="compositionally biased region" description="Basic and acidic residues" evidence="1">
    <location>
        <begin position="72"/>
        <end position="81"/>
    </location>
</feature>
<dbReference type="AlphaFoldDB" id="W9RV39"/>
<evidence type="ECO:0000313" key="3">
    <source>
        <dbReference type="Proteomes" id="UP000030645"/>
    </source>
</evidence>
<evidence type="ECO:0000256" key="1">
    <source>
        <dbReference type="SAM" id="MobiDB-lite"/>
    </source>
</evidence>
<feature type="region of interest" description="Disordered" evidence="1">
    <location>
        <begin position="37"/>
        <end position="81"/>
    </location>
</feature>
<keyword evidence="3" id="KW-1185">Reference proteome</keyword>
<dbReference type="Proteomes" id="UP000030645">
    <property type="component" value="Unassembled WGS sequence"/>
</dbReference>
<accession>W9RV39</accession>
<name>W9RV39_9ROSA</name>
<evidence type="ECO:0000313" key="2">
    <source>
        <dbReference type="EMBL" id="EXB97299.1"/>
    </source>
</evidence>
<organism evidence="2 3">
    <name type="scientific">Morus notabilis</name>
    <dbReference type="NCBI Taxonomy" id="981085"/>
    <lineage>
        <taxon>Eukaryota</taxon>
        <taxon>Viridiplantae</taxon>
        <taxon>Streptophyta</taxon>
        <taxon>Embryophyta</taxon>
        <taxon>Tracheophyta</taxon>
        <taxon>Spermatophyta</taxon>
        <taxon>Magnoliopsida</taxon>
        <taxon>eudicotyledons</taxon>
        <taxon>Gunneridae</taxon>
        <taxon>Pentapetalae</taxon>
        <taxon>rosids</taxon>
        <taxon>fabids</taxon>
        <taxon>Rosales</taxon>
        <taxon>Moraceae</taxon>
        <taxon>Moreae</taxon>
        <taxon>Morus</taxon>
    </lineage>
</organism>
<protein>
    <submittedName>
        <fullName evidence="2">Uncharacterized protein</fullName>
    </submittedName>
</protein>